<dbReference type="AlphaFoldDB" id="A0A4R6TI74"/>
<dbReference type="CDD" id="cd00130">
    <property type="entry name" value="PAS"/>
    <property type="match status" value="2"/>
</dbReference>
<dbReference type="Gene3D" id="3.30.450.20">
    <property type="entry name" value="PAS domain"/>
    <property type="match status" value="2"/>
</dbReference>
<dbReference type="SUPFAM" id="SSF55874">
    <property type="entry name" value="ATPase domain of HSP90 chaperone/DNA topoisomerase II/histidine kinase"/>
    <property type="match status" value="1"/>
</dbReference>
<evidence type="ECO:0000259" key="8">
    <source>
        <dbReference type="PROSITE" id="PS50113"/>
    </source>
</evidence>
<dbReference type="FunFam" id="3.30.565.10:FF:000006">
    <property type="entry name" value="Sensor histidine kinase WalK"/>
    <property type="match status" value="1"/>
</dbReference>
<dbReference type="SMART" id="SM00388">
    <property type="entry name" value="HisKA"/>
    <property type="match status" value="1"/>
</dbReference>
<dbReference type="SMART" id="SM00086">
    <property type="entry name" value="PAC"/>
    <property type="match status" value="2"/>
</dbReference>
<dbReference type="RefSeq" id="WP_243744209.1">
    <property type="nucleotide sequence ID" value="NZ_SNYI01000003.1"/>
</dbReference>
<dbReference type="SUPFAM" id="SSF47384">
    <property type="entry name" value="Homodimeric domain of signal transducing histidine kinase"/>
    <property type="match status" value="1"/>
</dbReference>
<dbReference type="InterPro" id="IPR001610">
    <property type="entry name" value="PAC"/>
</dbReference>
<organism evidence="9 10">
    <name type="scientific">Zeaxanthinibacter enoshimensis</name>
    <dbReference type="NCBI Taxonomy" id="392009"/>
    <lineage>
        <taxon>Bacteria</taxon>
        <taxon>Pseudomonadati</taxon>
        <taxon>Bacteroidota</taxon>
        <taxon>Flavobacteriia</taxon>
        <taxon>Flavobacteriales</taxon>
        <taxon>Flavobacteriaceae</taxon>
        <taxon>Zeaxanthinibacter</taxon>
    </lineage>
</organism>
<evidence type="ECO:0000256" key="2">
    <source>
        <dbReference type="ARBA" id="ARBA00012438"/>
    </source>
</evidence>
<evidence type="ECO:0000256" key="5">
    <source>
        <dbReference type="ARBA" id="ARBA00022777"/>
    </source>
</evidence>
<dbReference type="Gene3D" id="3.30.565.10">
    <property type="entry name" value="Histidine kinase-like ATPase, C-terminal domain"/>
    <property type="match status" value="1"/>
</dbReference>
<dbReference type="PROSITE" id="PS50112">
    <property type="entry name" value="PAS"/>
    <property type="match status" value="2"/>
</dbReference>
<feature type="domain" description="Histidine kinase" evidence="6">
    <location>
        <begin position="323"/>
        <end position="545"/>
    </location>
</feature>
<feature type="domain" description="PAS" evidence="7">
    <location>
        <begin position="22"/>
        <end position="62"/>
    </location>
</feature>
<dbReference type="InterPro" id="IPR035965">
    <property type="entry name" value="PAS-like_dom_sf"/>
</dbReference>
<dbReference type="Pfam" id="PF02518">
    <property type="entry name" value="HATPase_c"/>
    <property type="match status" value="1"/>
</dbReference>
<keyword evidence="4" id="KW-0808">Transferase</keyword>
<evidence type="ECO:0000256" key="3">
    <source>
        <dbReference type="ARBA" id="ARBA00022553"/>
    </source>
</evidence>
<reference evidence="9 10" key="1">
    <citation type="submission" date="2019-03" db="EMBL/GenBank/DDBJ databases">
        <title>Genomic Encyclopedia of Archaeal and Bacterial Type Strains, Phase II (KMG-II): from individual species to whole genera.</title>
        <authorList>
            <person name="Goeker M."/>
        </authorList>
    </citation>
    <scope>NUCLEOTIDE SEQUENCE [LARGE SCALE GENOMIC DNA]</scope>
    <source>
        <strain evidence="9 10">DSM 18435</strain>
    </source>
</reference>
<dbReference type="SMART" id="SM00387">
    <property type="entry name" value="HATPase_c"/>
    <property type="match status" value="1"/>
</dbReference>
<evidence type="ECO:0000313" key="9">
    <source>
        <dbReference type="EMBL" id="TDQ28940.1"/>
    </source>
</evidence>
<dbReference type="PROSITE" id="PS50109">
    <property type="entry name" value="HIS_KIN"/>
    <property type="match status" value="1"/>
</dbReference>
<dbReference type="PRINTS" id="PR00344">
    <property type="entry name" value="BCTRLSENSOR"/>
</dbReference>
<evidence type="ECO:0000259" key="6">
    <source>
        <dbReference type="PROSITE" id="PS50109"/>
    </source>
</evidence>
<dbReference type="PANTHER" id="PTHR43304">
    <property type="entry name" value="PHYTOCHROME-LIKE PROTEIN CPH1"/>
    <property type="match status" value="1"/>
</dbReference>
<dbReference type="PANTHER" id="PTHR43304:SF1">
    <property type="entry name" value="PAC DOMAIN-CONTAINING PROTEIN"/>
    <property type="match status" value="1"/>
</dbReference>
<gene>
    <name evidence="9" type="ORF">CLV82_2388</name>
</gene>
<dbReference type="InterPro" id="IPR004358">
    <property type="entry name" value="Sig_transdc_His_kin-like_C"/>
</dbReference>
<keyword evidence="3" id="KW-0597">Phosphoprotein</keyword>
<dbReference type="InterPro" id="IPR000700">
    <property type="entry name" value="PAS-assoc_C"/>
</dbReference>
<accession>A0A4R6TI74</accession>
<dbReference type="InterPro" id="IPR036097">
    <property type="entry name" value="HisK_dim/P_sf"/>
</dbReference>
<dbReference type="EC" id="2.7.13.3" evidence="2"/>
<dbReference type="InterPro" id="IPR005467">
    <property type="entry name" value="His_kinase_dom"/>
</dbReference>
<dbReference type="SMART" id="SM00091">
    <property type="entry name" value="PAS"/>
    <property type="match status" value="2"/>
</dbReference>
<comment type="caution">
    <text evidence="9">The sequence shown here is derived from an EMBL/GenBank/DDBJ whole genome shotgun (WGS) entry which is preliminary data.</text>
</comment>
<feature type="domain" description="PAS" evidence="7">
    <location>
        <begin position="178"/>
        <end position="251"/>
    </location>
</feature>
<evidence type="ECO:0000259" key="7">
    <source>
        <dbReference type="PROSITE" id="PS50112"/>
    </source>
</evidence>
<dbReference type="Gene3D" id="1.10.287.130">
    <property type="match status" value="1"/>
</dbReference>
<proteinExistence type="predicted"/>
<dbReference type="Pfam" id="PF08448">
    <property type="entry name" value="PAS_4"/>
    <property type="match status" value="1"/>
</dbReference>
<evidence type="ECO:0000313" key="10">
    <source>
        <dbReference type="Proteomes" id="UP000295468"/>
    </source>
</evidence>
<comment type="catalytic activity">
    <reaction evidence="1">
        <text>ATP + protein L-histidine = ADP + protein N-phospho-L-histidine.</text>
        <dbReference type="EC" id="2.7.13.3"/>
    </reaction>
</comment>
<sequence>MRSNITTGAGYSDSPEKAQAIATSYGTDILDNVPAAIYTCDTQGRVTYFNKAAAELWGREPELHKDLWCGSWKIFTTEGENLPLDDCPMAIVLKNEATIPPQEIVVERPDGKRRNVMVHPKMLYDANGTAIGAINMLQDITEKKKQEVALKLSESNYRKLAEYLEKKVEERTTNLKQSEQRYHRMVEEVQDYAIILLDPEGNILNWNKGAEQIKGYKESEIIGKNYRLFYREEDRKALLPEKLVSTAILDGRSTHEGWRVKKDGSQFWGSVVITALHDDEGQILGFSKVTRDLTERKLAEDQKEKYARDIEVRNTQLEEYAHIASHDLQEPLRKVQVFSDLVKSNLDNKEKAILYLDRMRNSAQRMATLIKDVLKYSKVSDFDEFFDSVDLNEVLTNVKEDFNLLLEEKQVKLTASNLPTIEGIPVQIHQLLSNLLGNAIKFSIDCPEINISSTEASKAELEEFPELDPTKSHIKLRVSDNGVGFEPQYSEAIFTMFKRLRSDAQGNGIGLTLCKKIVENHKGKILVESSPGAGTTFTIYLPKKYAGKHAKK</sequence>
<feature type="domain" description="PAC" evidence="8">
    <location>
        <begin position="253"/>
        <end position="305"/>
    </location>
</feature>
<dbReference type="SUPFAM" id="SSF55785">
    <property type="entry name" value="PYP-like sensor domain (PAS domain)"/>
    <property type="match status" value="2"/>
</dbReference>
<dbReference type="EMBL" id="SNYI01000003">
    <property type="protein sequence ID" value="TDQ28940.1"/>
    <property type="molecule type" value="Genomic_DNA"/>
</dbReference>
<dbReference type="InterPro" id="IPR013656">
    <property type="entry name" value="PAS_4"/>
</dbReference>
<dbReference type="InterPro" id="IPR000014">
    <property type="entry name" value="PAS"/>
</dbReference>
<name>A0A4R6TI74_9FLAO</name>
<protein>
    <recommendedName>
        <fullName evidence="2">histidine kinase</fullName>
        <ecNumber evidence="2">2.7.13.3</ecNumber>
    </recommendedName>
</protein>
<dbReference type="InterPro" id="IPR036890">
    <property type="entry name" value="HATPase_C_sf"/>
</dbReference>
<dbReference type="PROSITE" id="PS50113">
    <property type="entry name" value="PAC"/>
    <property type="match status" value="2"/>
</dbReference>
<dbReference type="Proteomes" id="UP000295468">
    <property type="component" value="Unassembled WGS sequence"/>
</dbReference>
<evidence type="ECO:0000256" key="1">
    <source>
        <dbReference type="ARBA" id="ARBA00000085"/>
    </source>
</evidence>
<feature type="domain" description="PAC" evidence="8">
    <location>
        <begin position="100"/>
        <end position="152"/>
    </location>
</feature>
<dbReference type="Pfam" id="PF00512">
    <property type="entry name" value="HisKA"/>
    <property type="match status" value="1"/>
</dbReference>
<dbReference type="Pfam" id="PF13426">
    <property type="entry name" value="PAS_9"/>
    <property type="match status" value="1"/>
</dbReference>
<dbReference type="GO" id="GO:0000155">
    <property type="term" value="F:phosphorelay sensor kinase activity"/>
    <property type="evidence" value="ECO:0007669"/>
    <property type="project" value="InterPro"/>
</dbReference>
<keyword evidence="10" id="KW-1185">Reference proteome</keyword>
<keyword evidence="5" id="KW-0418">Kinase</keyword>
<evidence type="ECO:0000256" key="4">
    <source>
        <dbReference type="ARBA" id="ARBA00022679"/>
    </source>
</evidence>
<dbReference type="NCBIfam" id="TIGR00229">
    <property type="entry name" value="sensory_box"/>
    <property type="match status" value="2"/>
</dbReference>
<dbReference type="CDD" id="cd00082">
    <property type="entry name" value="HisKA"/>
    <property type="match status" value="1"/>
</dbReference>
<dbReference type="InterPro" id="IPR003661">
    <property type="entry name" value="HisK_dim/P_dom"/>
</dbReference>
<dbReference type="InterPro" id="IPR052162">
    <property type="entry name" value="Sensor_kinase/Photoreceptor"/>
</dbReference>
<dbReference type="InterPro" id="IPR003594">
    <property type="entry name" value="HATPase_dom"/>
</dbReference>